<evidence type="ECO:0000256" key="7">
    <source>
        <dbReference type="ARBA" id="ARBA00023136"/>
    </source>
</evidence>
<keyword evidence="8" id="KW-0675">Receptor</keyword>
<evidence type="ECO:0000313" key="14">
    <source>
        <dbReference type="Proteomes" id="UP001652622"/>
    </source>
</evidence>
<keyword evidence="2" id="KW-1003">Cell membrane</keyword>
<evidence type="ECO:0000256" key="8">
    <source>
        <dbReference type="ARBA" id="ARBA00023170"/>
    </source>
</evidence>
<organism evidence="14 15">
    <name type="scientific">Pantherophis guttatus</name>
    <name type="common">Corn snake</name>
    <name type="synonym">Elaphe guttata</name>
    <dbReference type="NCBI Taxonomy" id="94885"/>
    <lineage>
        <taxon>Eukaryota</taxon>
        <taxon>Metazoa</taxon>
        <taxon>Chordata</taxon>
        <taxon>Craniata</taxon>
        <taxon>Vertebrata</taxon>
        <taxon>Euteleostomi</taxon>
        <taxon>Lepidosauria</taxon>
        <taxon>Squamata</taxon>
        <taxon>Bifurcata</taxon>
        <taxon>Unidentata</taxon>
        <taxon>Episquamata</taxon>
        <taxon>Toxicofera</taxon>
        <taxon>Serpentes</taxon>
        <taxon>Colubroidea</taxon>
        <taxon>Colubridae</taxon>
        <taxon>Colubrinae</taxon>
        <taxon>Pantherophis</taxon>
    </lineage>
</organism>
<dbReference type="Pfam" id="PF01094">
    <property type="entry name" value="ANF_receptor"/>
    <property type="match status" value="1"/>
</dbReference>
<dbReference type="InterPro" id="IPR038550">
    <property type="entry name" value="GPCR_3_9-Cys_sf"/>
</dbReference>
<dbReference type="InterPro" id="IPR011500">
    <property type="entry name" value="GPCR_3_9-Cys_dom"/>
</dbReference>
<dbReference type="PROSITE" id="PS00981">
    <property type="entry name" value="G_PROTEIN_RECEP_F3_3"/>
    <property type="match status" value="1"/>
</dbReference>
<keyword evidence="6" id="KW-0297">G-protein coupled receptor</keyword>
<evidence type="ECO:0000313" key="15">
    <source>
        <dbReference type="RefSeq" id="XP_060538182.1"/>
    </source>
</evidence>
<dbReference type="InterPro" id="IPR004073">
    <property type="entry name" value="GPCR_3_vmron_rcpt_2"/>
</dbReference>
<evidence type="ECO:0000256" key="2">
    <source>
        <dbReference type="ARBA" id="ARBA00022475"/>
    </source>
</evidence>
<dbReference type="PROSITE" id="PS50259">
    <property type="entry name" value="G_PROTEIN_RECEP_F3_4"/>
    <property type="match status" value="1"/>
</dbReference>
<keyword evidence="10" id="KW-0807">Transducer</keyword>
<dbReference type="PANTHER" id="PTHR24061">
    <property type="entry name" value="CALCIUM-SENSING RECEPTOR-RELATED"/>
    <property type="match status" value="1"/>
</dbReference>
<evidence type="ECO:0000256" key="3">
    <source>
        <dbReference type="ARBA" id="ARBA00022692"/>
    </source>
</evidence>
<protein>
    <submittedName>
        <fullName evidence="15">Vomeronasal type-2 receptor 26-like</fullName>
    </submittedName>
</protein>
<dbReference type="Gene3D" id="3.40.50.2300">
    <property type="match status" value="2"/>
</dbReference>
<feature type="transmembrane region" description="Helical" evidence="11">
    <location>
        <begin position="647"/>
        <end position="669"/>
    </location>
</feature>
<dbReference type="Pfam" id="PF00003">
    <property type="entry name" value="7tm_3"/>
    <property type="match status" value="1"/>
</dbReference>
<keyword evidence="9" id="KW-0325">Glycoprotein</keyword>
<dbReference type="Proteomes" id="UP001652622">
    <property type="component" value="Unplaced"/>
</dbReference>
<keyword evidence="5 11" id="KW-1133">Transmembrane helix</keyword>
<feature type="transmembrane region" description="Helical" evidence="11">
    <location>
        <begin position="830"/>
        <end position="852"/>
    </location>
</feature>
<evidence type="ECO:0000256" key="12">
    <source>
        <dbReference type="SAM" id="SignalP"/>
    </source>
</evidence>
<feature type="transmembrane region" description="Helical" evidence="11">
    <location>
        <begin position="721"/>
        <end position="742"/>
    </location>
</feature>
<reference evidence="15" key="1">
    <citation type="submission" date="2025-08" db="UniProtKB">
        <authorList>
            <consortium name="RefSeq"/>
        </authorList>
    </citation>
    <scope>IDENTIFICATION</scope>
    <source>
        <tissue evidence="15">Blood</tissue>
    </source>
</reference>
<evidence type="ECO:0000256" key="5">
    <source>
        <dbReference type="ARBA" id="ARBA00022989"/>
    </source>
</evidence>
<dbReference type="SUPFAM" id="SSF53822">
    <property type="entry name" value="Periplasmic binding protein-like I"/>
    <property type="match status" value="1"/>
</dbReference>
<dbReference type="InterPro" id="IPR001828">
    <property type="entry name" value="ANF_lig-bd_rcpt"/>
</dbReference>
<keyword evidence="4 12" id="KW-0732">Signal</keyword>
<keyword evidence="14" id="KW-1185">Reference proteome</keyword>
<sequence length="880" mass="99932">MSKLFFLLLLLVFPKIEGKALPNSCSVNYSLPIQHEYYQPGDFIIGAIFSQLFMPAFNPLSFTENPLTMIEDMYTTVPKNYQHVLSMVFAVNEINENLKLLPNVTLGFQIYESYFSARMANQNTLNLVSRHNKTVPNYKCDVEKNLIAAIGGLDSEITLHMASILTLYKISQVTYSFFSPAVREKNQFAFLYQMTPSETYQLNGLVQLLLYFQWKWVGIIALGDEKGEIFVQTLTHLLFEKEICIAFTERTPSHEYFFQLDELISQLKNIVVSLHKSNASVVVAKADTHAMLDIHWLELVVNNFELQPVDKVWVVTAPWDFSSETFHRQINIQIFHGALSFAIHAKEMRDFQNFLHKLNPHSEADSFVKLFWEQVFNCVFQDAGGGENQLTSCTGDEQLENIPGPLFEMQMTGQSYSIYNAIYAVAHAFHAMLSSRTKHRLGIVEYPVESSKLQHFQIHPFLKKISFNNSAGDTLFFNENGELVDGFDIINWITFPNQSFLKVKIGKMDPQAPWDKQLSINEKIITWHYTFGEVVPLSLCNHRCVPGYIRQSKEGEQFCCYDCAECPSGKISNQTDMNDCFKCPEDQYPNKEKIQCLSKELNYLSYVDPLGRGLSVMALALSTTTVLMLGIFIKHQKTPIVKANNQTLTYVLLISLLLCFLCSLLFIGYPQSLTCLFRQTTFGIIFSVAVSSVLAKTIIVVLAFMATKPGAGIRKWVGKRFAFAIVLCGSLIQTGICVIWLGTDPPFLDLDMTTLPEEIVVECNEGSGNMFYYILGYMGFLALISFMVAFFARKLPDTFNEAKFITFSMLVFCSVWLSFVPTYLSTKGKYMVAVEIFSILASSTGLLGCIFVPKCYIIILRPDLNSKGQLIRNNKKENNY</sequence>
<dbReference type="PRINTS" id="PR00248">
    <property type="entry name" value="GPCRMGR"/>
</dbReference>
<dbReference type="PANTHER" id="PTHR24061:SF599">
    <property type="entry name" value="G-PROTEIN COUPLED RECEPTORS FAMILY 3 PROFILE DOMAIN-CONTAINING PROTEIN"/>
    <property type="match status" value="1"/>
</dbReference>
<keyword evidence="7 11" id="KW-0472">Membrane</keyword>
<dbReference type="RefSeq" id="XP_060538182.1">
    <property type="nucleotide sequence ID" value="XM_060682199.1"/>
</dbReference>
<dbReference type="InterPro" id="IPR017978">
    <property type="entry name" value="GPCR_3_C"/>
</dbReference>
<dbReference type="Gene3D" id="2.10.50.30">
    <property type="entry name" value="GPCR, family 3, nine cysteines domain"/>
    <property type="match status" value="1"/>
</dbReference>
<dbReference type="InterPro" id="IPR017979">
    <property type="entry name" value="GPCR_3_CS"/>
</dbReference>
<dbReference type="InterPro" id="IPR000337">
    <property type="entry name" value="GPCR_3"/>
</dbReference>
<evidence type="ECO:0000259" key="13">
    <source>
        <dbReference type="PROSITE" id="PS50259"/>
    </source>
</evidence>
<feature type="transmembrane region" description="Helical" evidence="11">
    <location>
        <begin position="770"/>
        <end position="792"/>
    </location>
</feature>
<feature type="chain" id="PRO_5045782306" evidence="12">
    <location>
        <begin position="19"/>
        <end position="880"/>
    </location>
</feature>
<evidence type="ECO:0000256" key="10">
    <source>
        <dbReference type="ARBA" id="ARBA00023224"/>
    </source>
</evidence>
<proteinExistence type="predicted"/>
<comment type="subcellular location">
    <subcellularLocation>
        <location evidence="1">Cell membrane</location>
        <topology evidence="1">Multi-pass membrane protein</topology>
    </subcellularLocation>
</comment>
<feature type="transmembrane region" description="Helical" evidence="11">
    <location>
        <begin position="804"/>
        <end position="824"/>
    </location>
</feature>
<dbReference type="InterPro" id="IPR000068">
    <property type="entry name" value="GPCR_3_Ca_sens_rcpt-rel"/>
</dbReference>
<evidence type="ECO:0000256" key="4">
    <source>
        <dbReference type="ARBA" id="ARBA00022729"/>
    </source>
</evidence>
<evidence type="ECO:0000256" key="9">
    <source>
        <dbReference type="ARBA" id="ARBA00023180"/>
    </source>
</evidence>
<dbReference type="CDD" id="cd15283">
    <property type="entry name" value="7tmC_V2R_pheromone"/>
    <property type="match status" value="1"/>
</dbReference>
<dbReference type="InterPro" id="IPR028082">
    <property type="entry name" value="Peripla_BP_I"/>
</dbReference>
<feature type="transmembrane region" description="Helical" evidence="11">
    <location>
        <begin position="681"/>
        <end position="705"/>
    </location>
</feature>
<evidence type="ECO:0000256" key="11">
    <source>
        <dbReference type="SAM" id="Phobius"/>
    </source>
</evidence>
<dbReference type="PRINTS" id="PR01535">
    <property type="entry name" value="VOMERONASL2R"/>
</dbReference>
<feature type="domain" description="G-protein coupled receptors family 3 profile" evidence="13">
    <location>
        <begin position="610"/>
        <end position="874"/>
    </location>
</feature>
<dbReference type="GeneID" id="117659590"/>
<dbReference type="Pfam" id="PF07562">
    <property type="entry name" value="NCD3G"/>
    <property type="match status" value="1"/>
</dbReference>
<keyword evidence="3 11" id="KW-0812">Transmembrane</keyword>
<evidence type="ECO:0000256" key="1">
    <source>
        <dbReference type="ARBA" id="ARBA00004651"/>
    </source>
</evidence>
<accession>A0ABM3YPY6</accession>
<evidence type="ECO:0000256" key="6">
    <source>
        <dbReference type="ARBA" id="ARBA00023040"/>
    </source>
</evidence>
<gene>
    <name evidence="15" type="primary">LOC117659590</name>
</gene>
<feature type="transmembrane region" description="Helical" evidence="11">
    <location>
        <begin position="614"/>
        <end position="635"/>
    </location>
</feature>
<name>A0ABM3YPY6_PANGU</name>
<feature type="signal peptide" evidence="12">
    <location>
        <begin position="1"/>
        <end position="18"/>
    </location>
</feature>